<evidence type="ECO:0000256" key="3">
    <source>
        <dbReference type="PROSITE-ProRule" id="PRU00357"/>
    </source>
</evidence>
<dbReference type="PANTHER" id="PTHR31319:SF101">
    <property type="entry name" value="TWO-COMPONENT RESPONSE REGULATOR-LIKE APRR5"/>
    <property type="match status" value="1"/>
</dbReference>
<dbReference type="AlphaFoldDB" id="A0ABD1RGI8"/>
<feature type="domain" description="CCT" evidence="4">
    <location>
        <begin position="166"/>
        <end position="208"/>
    </location>
</feature>
<protein>
    <submittedName>
        <fullName evidence="5">Two-component response regulator-like PRR1</fullName>
    </submittedName>
</protein>
<dbReference type="GO" id="GO:0005634">
    <property type="term" value="C:nucleus"/>
    <property type="evidence" value="ECO:0007669"/>
    <property type="project" value="UniProtKB-SubCell"/>
</dbReference>
<gene>
    <name evidence="5" type="ORF">Fot_40840</name>
    <name evidence="6" type="ORF">Fot_41105</name>
</gene>
<keyword evidence="7" id="KW-1185">Reference proteome</keyword>
<sequence>MYGQHGNEYTSMEFLAHFSLQDTTTPHLTYPPPTPLQSLAIPGNEYDSVSALKSEIGYSSSGCSNIGSPNSITSTYGPYSPTLMQRSISSQSPHKNFETYYSPMNNSSLPGFSEPDTSSVRKVLNTGDLQGVRLAQHKQSLNISIANEVSIIEGMNKACRYSPEEKKERIERYRNKRNLRNFNKKIKYECRKTLAESRPRIRGRFTRNDEIEKTTQNQLDHAGVEEDDDNWINFLNAFSANMMP</sequence>
<comment type="caution">
    <text evidence="5">The sequence shown here is derived from an EMBL/GenBank/DDBJ whole genome shotgun (WGS) entry which is preliminary data.</text>
</comment>
<evidence type="ECO:0000256" key="1">
    <source>
        <dbReference type="ARBA" id="ARBA00004123"/>
    </source>
</evidence>
<evidence type="ECO:0000259" key="4">
    <source>
        <dbReference type="PROSITE" id="PS51017"/>
    </source>
</evidence>
<keyword evidence="2 3" id="KW-0539">Nucleus</keyword>
<dbReference type="InterPro" id="IPR010402">
    <property type="entry name" value="CCT_domain"/>
</dbReference>
<evidence type="ECO:0000313" key="7">
    <source>
        <dbReference type="Proteomes" id="UP001604277"/>
    </source>
</evidence>
<proteinExistence type="predicted"/>
<comment type="subcellular location">
    <subcellularLocation>
        <location evidence="1 3">Nucleus</location>
    </subcellularLocation>
</comment>
<evidence type="ECO:0000256" key="2">
    <source>
        <dbReference type="ARBA" id="ARBA00023242"/>
    </source>
</evidence>
<evidence type="ECO:0000313" key="6">
    <source>
        <dbReference type="EMBL" id="KAL2487813.1"/>
    </source>
</evidence>
<dbReference type="PANTHER" id="PTHR31319">
    <property type="entry name" value="ZINC FINGER PROTEIN CONSTANS-LIKE 4"/>
    <property type="match status" value="1"/>
</dbReference>
<dbReference type="EMBL" id="JBFOLJ010000012">
    <property type="protein sequence ID" value="KAL2487813.1"/>
    <property type="molecule type" value="Genomic_DNA"/>
</dbReference>
<reference evidence="5" key="2">
    <citation type="submission" date="2024-07" db="EMBL/GenBank/DDBJ databases">
        <title>Two chromosome-level genome assemblies of Korean endemic species Abeliophyllum distichum and Forsythia ovata (Oleaceae).</title>
        <authorList>
            <person name="Mun J.H."/>
        </authorList>
    </citation>
    <scope>NUCLEOTIDE SEQUENCE</scope>
    <source>
        <strain evidence="5">KNKB202402200001</strain>
        <tissue evidence="5">Leaf</tissue>
    </source>
</reference>
<dbReference type="Proteomes" id="UP001604277">
    <property type="component" value="Unassembled WGS sequence"/>
</dbReference>
<reference evidence="7" key="1">
    <citation type="submission" date="2024-07" db="EMBL/GenBank/DDBJ databases">
        <title>Two chromosome-level genome assemblies of Korean endemic species Abeliophyllum distichum and Forsythia ovata (Oleaceae).</title>
        <authorList>
            <person name="Jang H."/>
        </authorList>
    </citation>
    <scope>NUCLEOTIDE SEQUENCE [LARGE SCALE GENOMIC DNA]</scope>
</reference>
<name>A0ABD1RGI8_9LAMI</name>
<accession>A0ABD1RGI8</accession>
<dbReference type="Pfam" id="PF06203">
    <property type="entry name" value="CCT"/>
    <property type="match status" value="1"/>
</dbReference>
<dbReference type="PROSITE" id="PS51017">
    <property type="entry name" value="CCT"/>
    <property type="match status" value="1"/>
</dbReference>
<organism evidence="5 7">
    <name type="scientific">Forsythia ovata</name>
    <dbReference type="NCBI Taxonomy" id="205694"/>
    <lineage>
        <taxon>Eukaryota</taxon>
        <taxon>Viridiplantae</taxon>
        <taxon>Streptophyta</taxon>
        <taxon>Embryophyta</taxon>
        <taxon>Tracheophyta</taxon>
        <taxon>Spermatophyta</taxon>
        <taxon>Magnoliopsida</taxon>
        <taxon>eudicotyledons</taxon>
        <taxon>Gunneridae</taxon>
        <taxon>Pentapetalae</taxon>
        <taxon>asterids</taxon>
        <taxon>lamiids</taxon>
        <taxon>Lamiales</taxon>
        <taxon>Oleaceae</taxon>
        <taxon>Forsythieae</taxon>
        <taxon>Forsythia</taxon>
    </lineage>
</organism>
<dbReference type="EMBL" id="JBFOLJ010000012">
    <property type="protein sequence ID" value="KAL2487548.1"/>
    <property type="molecule type" value="Genomic_DNA"/>
</dbReference>
<dbReference type="InterPro" id="IPR045281">
    <property type="entry name" value="CONSTANS-like"/>
</dbReference>
<evidence type="ECO:0000313" key="5">
    <source>
        <dbReference type="EMBL" id="KAL2487548.1"/>
    </source>
</evidence>